<dbReference type="AlphaFoldDB" id="A0A124F380"/>
<organism evidence="1 2">
    <name type="scientific">Chryseobacterium aquaticum subsp. greenlandense</name>
    <dbReference type="NCBI Taxonomy" id="345663"/>
    <lineage>
        <taxon>Bacteria</taxon>
        <taxon>Pseudomonadati</taxon>
        <taxon>Bacteroidota</taxon>
        <taxon>Flavobacteriia</taxon>
        <taxon>Flavobacteriales</taxon>
        <taxon>Weeksellaceae</taxon>
        <taxon>Chryseobacterium group</taxon>
        <taxon>Chryseobacterium</taxon>
    </lineage>
</organism>
<reference evidence="1 2" key="1">
    <citation type="submission" date="2015-10" db="EMBL/GenBank/DDBJ databases">
        <title>Genome sequence of Chryseobacterium greenlandense.</title>
        <authorList>
            <person name="Newman J."/>
            <person name="Fischer K."/>
            <person name="Miller J."/>
        </authorList>
    </citation>
    <scope>NUCLEOTIDE SEQUENCE [LARGE SCALE GENOMIC DNA]</scope>
    <source>
        <strain evidence="1 2">UMB34</strain>
    </source>
</reference>
<sequence length="125" mass="14530">MSQKTEIEFEDNYHYPYSLTENNFHIIDTQDKMDNIYSIIHKKNGGKRLAPIPTVTDEETFIIIKPLLKNANDVSVAKVTFDNETLYIKIKEFNNPSIDVKNRQSPNILLKLLKKISAKKVITQY</sequence>
<dbReference type="Proteomes" id="UP000054388">
    <property type="component" value="Unassembled WGS sequence"/>
</dbReference>
<comment type="caution">
    <text evidence="1">The sequence shown here is derived from an EMBL/GenBank/DDBJ whole genome shotgun (WGS) entry which is preliminary data.</text>
</comment>
<protein>
    <submittedName>
        <fullName evidence="1">Uncharacterized protein</fullName>
    </submittedName>
</protein>
<accession>A0A124F380</accession>
<dbReference type="EMBL" id="LMAI01000003">
    <property type="protein sequence ID" value="KUJ57106.1"/>
    <property type="molecule type" value="Genomic_DNA"/>
</dbReference>
<gene>
    <name evidence="1" type="ORF">AR686_05425</name>
</gene>
<proteinExistence type="predicted"/>
<name>A0A124F380_9FLAO</name>
<evidence type="ECO:0000313" key="1">
    <source>
        <dbReference type="EMBL" id="KUJ57106.1"/>
    </source>
</evidence>
<evidence type="ECO:0000313" key="2">
    <source>
        <dbReference type="Proteomes" id="UP000054388"/>
    </source>
</evidence>
<dbReference type="RefSeq" id="WP_059136063.1">
    <property type="nucleotide sequence ID" value="NZ_LMAI01000003.1"/>
</dbReference>